<protein>
    <submittedName>
        <fullName evidence="1">Uncharacterized protein</fullName>
    </submittedName>
</protein>
<evidence type="ECO:0000313" key="1">
    <source>
        <dbReference type="EMBL" id="PHT38283.1"/>
    </source>
</evidence>
<comment type="caution">
    <text evidence="1">The sequence shown here is derived from an EMBL/GenBank/DDBJ whole genome shotgun (WGS) entry which is preliminary data.</text>
</comment>
<proteinExistence type="predicted"/>
<name>A0A2G2VZB2_CAPBA</name>
<evidence type="ECO:0000313" key="2">
    <source>
        <dbReference type="Proteomes" id="UP000224567"/>
    </source>
</evidence>
<dbReference type="PANTHER" id="PTHR31470:SF46">
    <property type="entry name" value="ULP1 PROTEASE FAMILY, C-TERMINAL CATALYTIC DOMAIN CONTAINING PROTEIN"/>
    <property type="match status" value="1"/>
</dbReference>
<dbReference type="AlphaFoldDB" id="A0A2G2VZB2"/>
<dbReference type="EMBL" id="MLFT02000009">
    <property type="protein sequence ID" value="PHT38283.1"/>
    <property type="molecule type" value="Genomic_DNA"/>
</dbReference>
<keyword evidence="2" id="KW-1185">Reference proteome</keyword>
<reference evidence="1 2" key="1">
    <citation type="journal article" date="2017" name="Genome Biol.">
        <title>New reference genome sequences of hot pepper reveal the massive evolution of plant disease-resistance genes by retroduplication.</title>
        <authorList>
            <person name="Kim S."/>
            <person name="Park J."/>
            <person name="Yeom S.I."/>
            <person name="Kim Y.M."/>
            <person name="Seo E."/>
            <person name="Kim K.T."/>
            <person name="Kim M.S."/>
            <person name="Lee J.M."/>
            <person name="Cheong K."/>
            <person name="Shin H.S."/>
            <person name="Kim S.B."/>
            <person name="Han K."/>
            <person name="Lee J."/>
            <person name="Park M."/>
            <person name="Lee H.A."/>
            <person name="Lee H.Y."/>
            <person name="Lee Y."/>
            <person name="Oh S."/>
            <person name="Lee J.H."/>
            <person name="Choi E."/>
            <person name="Choi E."/>
            <person name="Lee S.E."/>
            <person name="Jeon J."/>
            <person name="Kim H."/>
            <person name="Choi G."/>
            <person name="Song H."/>
            <person name="Lee J."/>
            <person name="Lee S.C."/>
            <person name="Kwon J.K."/>
            <person name="Lee H.Y."/>
            <person name="Koo N."/>
            <person name="Hong Y."/>
            <person name="Kim R.W."/>
            <person name="Kang W.H."/>
            <person name="Huh J.H."/>
            <person name="Kang B.C."/>
            <person name="Yang T.J."/>
            <person name="Lee Y.H."/>
            <person name="Bennetzen J.L."/>
            <person name="Choi D."/>
        </authorList>
    </citation>
    <scope>NUCLEOTIDE SEQUENCE [LARGE SCALE GENOMIC DNA]</scope>
    <source>
        <strain evidence="2">cv. PBC81</strain>
    </source>
</reference>
<gene>
    <name evidence="1" type="ORF">CQW23_21856</name>
</gene>
<sequence>MREFTQKINVSGGMHHEQVVLKVDMDAIESFVKTYNDDANAGFTGDRKLDKKINVEPSQKFIFDDSAILTETIEVQYEQKVYDLILSLRHRKSSHEIYKLSVMLPTYLCDNEFLKNTERTVWSSLEAYTDKISQDIGAVNQNLFDVEYVEDIAQQVSESLVKKARKNYASDHDDPSRPRSIYVPPADDSTIVVIE</sequence>
<reference evidence="2" key="2">
    <citation type="journal article" date="2017" name="J. Anim. Genet.">
        <title>Multiple reference genome sequences of hot pepper reveal the massive evolution of plant disease resistance genes by retroduplication.</title>
        <authorList>
            <person name="Kim S."/>
            <person name="Park J."/>
            <person name="Yeom S.-I."/>
            <person name="Kim Y.-M."/>
            <person name="Seo E."/>
            <person name="Kim K.-T."/>
            <person name="Kim M.-S."/>
            <person name="Lee J.M."/>
            <person name="Cheong K."/>
            <person name="Shin H.-S."/>
            <person name="Kim S.-B."/>
            <person name="Han K."/>
            <person name="Lee J."/>
            <person name="Park M."/>
            <person name="Lee H.-A."/>
            <person name="Lee H.-Y."/>
            <person name="Lee Y."/>
            <person name="Oh S."/>
            <person name="Lee J.H."/>
            <person name="Choi E."/>
            <person name="Choi E."/>
            <person name="Lee S.E."/>
            <person name="Jeon J."/>
            <person name="Kim H."/>
            <person name="Choi G."/>
            <person name="Song H."/>
            <person name="Lee J."/>
            <person name="Lee S.-C."/>
            <person name="Kwon J.-K."/>
            <person name="Lee H.-Y."/>
            <person name="Koo N."/>
            <person name="Hong Y."/>
            <person name="Kim R.W."/>
            <person name="Kang W.-H."/>
            <person name="Huh J.H."/>
            <person name="Kang B.-C."/>
            <person name="Yang T.-J."/>
            <person name="Lee Y.-H."/>
            <person name="Bennetzen J.L."/>
            <person name="Choi D."/>
        </authorList>
    </citation>
    <scope>NUCLEOTIDE SEQUENCE [LARGE SCALE GENOMIC DNA]</scope>
    <source>
        <strain evidence="2">cv. PBC81</strain>
    </source>
</reference>
<organism evidence="1 2">
    <name type="scientific">Capsicum baccatum</name>
    <name type="common">Peruvian pepper</name>
    <dbReference type="NCBI Taxonomy" id="33114"/>
    <lineage>
        <taxon>Eukaryota</taxon>
        <taxon>Viridiplantae</taxon>
        <taxon>Streptophyta</taxon>
        <taxon>Embryophyta</taxon>
        <taxon>Tracheophyta</taxon>
        <taxon>Spermatophyta</taxon>
        <taxon>Magnoliopsida</taxon>
        <taxon>eudicotyledons</taxon>
        <taxon>Gunneridae</taxon>
        <taxon>Pentapetalae</taxon>
        <taxon>asterids</taxon>
        <taxon>lamiids</taxon>
        <taxon>Solanales</taxon>
        <taxon>Solanaceae</taxon>
        <taxon>Solanoideae</taxon>
        <taxon>Capsiceae</taxon>
        <taxon>Capsicum</taxon>
    </lineage>
</organism>
<dbReference type="Proteomes" id="UP000224567">
    <property type="component" value="Unassembled WGS sequence"/>
</dbReference>
<dbReference type="PANTHER" id="PTHR31470">
    <property type="entry name" value="CYSTEINE PROTEINASES SUPERFAMILY PROTEIN-RELATED-RELATED"/>
    <property type="match status" value="1"/>
</dbReference>
<dbReference type="OrthoDB" id="1939479at2759"/>
<accession>A0A2G2VZB2</accession>